<dbReference type="AlphaFoldDB" id="A0A0N0V6I7"/>
<feature type="region of interest" description="Disordered" evidence="6">
    <location>
        <begin position="142"/>
        <end position="167"/>
    </location>
</feature>
<evidence type="ECO:0000256" key="5">
    <source>
        <dbReference type="ARBA" id="ARBA00023242"/>
    </source>
</evidence>
<evidence type="ECO:0000256" key="4">
    <source>
        <dbReference type="ARBA" id="ARBA00023163"/>
    </source>
</evidence>
<keyword evidence="2" id="KW-0479">Metal-binding</keyword>
<dbReference type="SUPFAM" id="SSF57701">
    <property type="entry name" value="Zn2/Cys6 DNA-binding domain"/>
    <property type="match status" value="1"/>
</dbReference>
<keyword evidence="3" id="KW-0805">Transcription regulation</keyword>
<dbReference type="PROSITE" id="PS00463">
    <property type="entry name" value="ZN2_CY6_FUNGAL_1"/>
    <property type="match status" value="1"/>
</dbReference>
<comment type="caution">
    <text evidence="8">The sequence shown here is derived from an EMBL/GenBank/DDBJ whole genome shotgun (WGS) entry which is preliminary data.</text>
</comment>
<gene>
    <name evidence="8" type="ORF">FLAG1_06382</name>
</gene>
<dbReference type="GO" id="GO:0005634">
    <property type="term" value="C:nucleus"/>
    <property type="evidence" value="ECO:0007669"/>
    <property type="project" value="UniProtKB-SubCell"/>
</dbReference>
<keyword evidence="5" id="KW-0539">Nucleus</keyword>
<dbReference type="InterPro" id="IPR001138">
    <property type="entry name" value="Zn2Cys6_DnaBD"/>
</dbReference>
<comment type="subcellular location">
    <subcellularLocation>
        <location evidence="1">Nucleus</location>
    </subcellularLocation>
</comment>
<sequence length="210" mass="23892">MASNEASVEQESGPLNPIACSHCRHRKRKCDRNLPHCLQCNNDPSKCHYPEQNKRGLPIGFITRLEARLAETEEALFRLVQSVEEPENNQVSLKPSSQRKDDRIREWDSLPLETHDQVKSWYRNRSGRGDNPVVQDVSMDLDQQESSTHVTPTNADRAEFPDDLQSNSGADMVLSDPEVEFDASSEIHTSRVSIGSKAKNMQHKNPHLYF</sequence>
<dbReference type="GO" id="GO:0008270">
    <property type="term" value="F:zinc ion binding"/>
    <property type="evidence" value="ECO:0007669"/>
    <property type="project" value="InterPro"/>
</dbReference>
<evidence type="ECO:0000259" key="7">
    <source>
        <dbReference type="PROSITE" id="PS50048"/>
    </source>
</evidence>
<organism evidence="8 9">
    <name type="scientific">Fusarium langsethiae</name>
    <dbReference type="NCBI Taxonomy" id="179993"/>
    <lineage>
        <taxon>Eukaryota</taxon>
        <taxon>Fungi</taxon>
        <taxon>Dikarya</taxon>
        <taxon>Ascomycota</taxon>
        <taxon>Pezizomycotina</taxon>
        <taxon>Sordariomycetes</taxon>
        <taxon>Hypocreomycetidae</taxon>
        <taxon>Hypocreales</taxon>
        <taxon>Nectriaceae</taxon>
        <taxon>Fusarium</taxon>
    </lineage>
</organism>
<accession>A0A0N0V6I7</accession>
<reference evidence="8 9" key="1">
    <citation type="submission" date="2015-04" db="EMBL/GenBank/DDBJ databases">
        <title>The draft genome sequence of Fusarium langsethiae, a T-2/HT-2 mycotoxin producer.</title>
        <authorList>
            <person name="Lysoe E."/>
            <person name="Divon H.H."/>
            <person name="Terzi V."/>
            <person name="Orru L."/>
            <person name="Lamontanara A."/>
            <person name="Kolseth A.-K."/>
            <person name="Frandsen R.J."/>
            <person name="Nielsen K."/>
            <person name="Thrane U."/>
        </authorList>
    </citation>
    <scope>NUCLEOTIDE SEQUENCE [LARGE SCALE GENOMIC DNA]</scope>
    <source>
        <strain evidence="8 9">Fl201059</strain>
    </source>
</reference>
<evidence type="ECO:0000256" key="2">
    <source>
        <dbReference type="ARBA" id="ARBA00022723"/>
    </source>
</evidence>
<dbReference type="SMART" id="SM00066">
    <property type="entry name" value="GAL4"/>
    <property type="match status" value="1"/>
</dbReference>
<feature type="compositionally biased region" description="Polar residues" evidence="6">
    <location>
        <begin position="144"/>
        <end position="154"/>
    </location>
</feature>
<dbReference type="InterPro" id="IPR050815">
    <property type="entry name" value="TF_fung"/>
</dbReference>
<name>A0A0N0V6I7_FUSLA</name>
<dbReference type="EMBL" id="JXCE01000122">
    <property type="protein sequence ID" value="KPA40731.1"/>
    <property type="molecule type" value="Genomic_DNA"/>
</dbReference>
<evidence type="ECO:0000256" key="3">
    <source>
        <dbReference type="ARBA" id="ARBA00023015"/>
    </source>
</evidence>
<protein>
    <submittedName>
        <fullName evidence="8">C6 finger protein</fullName>
    </submittedName>
</protein>
<dbReference type="Proteomes" id="UP000037904">
    <property type="component" value="Unassembled WGS sequence"/>
</dbReference>
<dbReference type="Gene3D" id="4.10.240.10">
    <property type="entry name" value="Zn(2)-C6 fungal-type DNA-binding domain"/>
    <property type="match status" value="1"/>
</dbReference>
<dbReference type="PANTHER" id="PTHR47338:SF20">
    <property type="entry name" value="ZN(II)2CYS6 TRANSCRIPTION FACTOR (EUROFUNG)"/>
    <property type="match status" value="1"/>
</dbReference>
<dbReference type="PANTHER" id="PTHR47338">
    <property type="entry name" value="ZN(II)2CYS6 TRANSCRIPTION FACTOR (EUROFUNG)-RELATED"/>
    <property type="match status" value="1"/>
</dbReference>
<dbReference type="Pfam" id="PF00172">
    <property type="entry name" value="Zn_clus"/>
    <property type="match status" value="1"/>
</dbReference>
<proteinExistence type="predicted"/>
<evidence type="ECO:0000256" key="6">
    <source>
        <dbReference type="SAM" id="MobiDB-lite"/>
    </source>
</evidence>
<dbReference type="OrthoDB" id="3862662at2759"/>
<feature type="domain" description="Zn(2)-C6 fungal-type" evidence="7">
    <location>
        <begin position="19"/>
        <end position="49"/>
    </location>
</feature>
<dbReference type="PROSITE" id="PS50048">
    <property type="entry name" value="ZN2_CY6_FUNGAL_2"/>
    <property type="match status" value="1"/>
</dbReference>
<dbReference type="GO" id="GO:0000981">
    <property type="term" value="F:DNA-binding transcription factor activity, RNA polymerase II-specific"/>
    <property type="evidence" value="ECO:0007669"/>
    <property type="project" value="InterPro"/>
</dbReference>
<evidence type="ECO:0000256" key="1">
    <source>
        <dbReference type="ARBA" id="ARBA00004123"/>
    </source>
</evidence>
<dbReference type="InterPro" id="IPR036864">
    <property type="entry name" value="Zn2-C6_fun-type_DNA-bd_sf"/>
</dbReference>
<dbReference type="CDD" id="cd00067">
    <property type="entry name" value="GAL4"/>
    <property type="match status" value="1"/>
</dbReference>
<evidence type="ECO:0000313" key="9">
    <source>
        <dbReference type="Proteomes" id="UP000037904"/>
    </source>
</evidence>
<keyword evidence="4" id="KW-0804">Transcription</keyword>
<evidence type="ECO:0000313" key="8">
    <source>
        <dbReference type="EMBL" id="KPA40731.1"/>
    </source>
</evidence>
<keyword evidence="9" id="KW-1185">Reference proteome</keyword>